<dbReference type="PANTHER" id="PTHR43318">
    <property type="entry name" value="UDP-N-ACETYLGLUCOSAMINE 4,6-DEHYDRATASE"/>
    <property type="match status" value="1"/>
</dbReference>
<keyword evidence="1" id="KW-0812">Transmembrane</keyword>
<evidence type="ECO:0000313" key="3">
    <source>
        <dbReference type="Proteomes" id="UP000263273"/>
    </source>
</evidence>
<dbReference type="Proteomes" id="UP000263273">
    <property type="component" value="Unassembled WGS sequence"/>
</dbReference>
<protein>
    <submittedName>
        <fullName evidence="2">Polysaccharide biosynthesis protein</fullName>
    </submittedName>
</protein>
<keyword evidence="1" id="KW-1133">Transmembrane helix</keyword>
<gene>
    <name evidence="2" type="ORF">DDZ44_04625</name>
</gene>
<dbReference type="PANTHER" id="PTHR43318:SF2">
    <property type="entry name" value="UDP-N-ACETYLGLUCOSAMINE 4,6-DEHYDRATASE (INVERTING)"/>
    <property type="match status" value="1"/>
</dbReference>
<feature type="transmembrane region" description="Helical" evidence="1">
    <location>
        <begin position="40"/>
        <end position="65"/>
    </location>
</feature>
<keyword evidence="1" id="KW-0472">Membrane</keyword>
<name>A0A354YV43_9FIRM</name>
<proteinExistence type="predicted"/>
<accession>A0A354YV43</accession>
<sequence length="129" mass="15014">MTYWLRLILMLLFDSCLINLSIGFSLWLRFEGEGGIPANYLTAFFSLIPWYTFITLGALYAMRLYHRMWKYASIGELYGIVKAVTTSTAIVIILIYTIPLSYLPRSVYIMSWVFMIIFIGGSRLSWRLL</sequence>
<reference evidence="2 3" key="1">
    <citation type="journal article" date="2018" name="Nat. Biotechnol.">
        <title>A standardized bacterial taxonomy based on genome phylogeny substantially revises the tree of life.</title>
        <authorList>
            <person name="Parks D.H."/>
            <person name="Chuvochina M."/>
            <person name="Waite D.W."/>
            <person name="Rinke C."/>
            <person name="Skarshewski A."/>
            <person name="Chaumeil P.A."/>
            <person name="Hugenholtz P."/>
        </authorList>
    </citation>
    <scope>NUCLEOTIDE SEQUENCE [LARGE SCALE GENOMIC DNA]</scope>
    <source>
        <strain evidence="2">UBA10948</strain>
    </source>
</reference>
<feature type="transmembrane region" description="Helical" evidence="1">
    <location>
        <begin position="7"/>
        <end position="28"/>
    </location>
</feature>
<dbReference type="InterPro" id="IPR051203">
    <property type="entry name" value="Polysaccharide_Synthase-Rel"/>
</dbReference>
<evidence type="ECO:0000256" key="1">
    <source>
        <dbReference type="SAM" id="Phobius"/>
    </source>
</evidence>
<feature type="non-terminal residue" evidence="2">
    <location>
        <position position="129"/>
    </location>
</feature>
<organism evidence="2 3">
    <name type="scientific">Syntrophomonas wolfei</name>
    <dbReference type="NCBI Taxonomy" id="863"/>
    <lineage>
        <taxon>Bacteria</taxon>
        <taxon>Bacillati</taxon>
        <taxon>Bacillota</taxon>
        <taxon>Clostridia</taxon>
        <taxon>Eubacteriales</taxon>
        <taxon>Syntrophomonadaceae</taxon>
        <taxon>Syntrophomonas</taxon>
    </lineage>
</organism>
<feature type="transmembrane region" description="Helical" evidence="1">
    <location>
        <begin position="106"/>
        <end position="126"/>
    </location>
</feature>
<feature type="transmembrane region" description="Helical" evidence="1">
    <location>
        <begin position="77"/>
        <end position="100"/>
    </location>
</feature>
<comment type="caution">
    <text evidence="2">The sequence shown here is derived from an EMBL/GenBank/DDBJ whole genome shotgun (WGS) entry which is preliminary data.</text>
</comment>
<dbReference type="AlphaFoldDB" id="A0A354YV43"/>
<dbReference type="EMBL" id="DNZF01000100">
    <property type="protein sequence ID" value="HBK53205.1"/>
    <property type="molecule type" value="Genomic_DNA"/>
</dbReference>
<evidence type="ECO:0000313" key="2">
    <source>
        <dbReference type="EMBL" id="HBK53205.1"/>
    </source>
</evidence>